<name>A0A1R4ICB0_9LACT</name>
<dbReference type="Proteomes" id="UP000195611">
    <property type="component" value="Unassembled WGS sequence"/>
</dbReference>
<gene>
    <name evidence="2" type="ORF">FM115_00410</name>
</gene>
<protein>
    <submittedName>
        <fullName evidence="2">Uncharacterized protein</fullName>
    </submittedName>
</protein>
<dbReference type="RefSeq" id="WP_087056903.1">
    <property type="nucleotide sequence ID" value="NZ_FUKW01000007.1"/>
</dbReference>
<organism evidence="2 3">
    <name type="scientific">Marinilactibacillus psychrotolerans 42ea</name>
    <dbReference type="NCBI Taxonomy" id="1255609"/>
    <lineage>
        <taxon>Bacteria</taxon>
        <taxon>Bacillati</taxon>
        <taxon>Bacillota</taxon>
        <taxon>Bacilli</taxon>
        <taxon>Lactobacillales</taxon>
        <taxon>Carnobacteriaceae</taxon>
        <taxon>Marinilactibacillus</taxon>
    </lineage>
</organism>
<sequence>MINKYRNFAKEHPYANVILVAVLASIIGISIEYIVNKDFIGGGLYTVLTLVLIQFIIIKRRKRKDED</sequence>
<keyword evidence="1" id="KW-0472">Membrane</keyword>
<keyword evidence="1" id="KW-1133">Transmembrane helix</keyword>
<dbReference type="AlphaFoldDB" id="A0A1R4ICB0"/>
<dbReference type="EMBL" id="FUKW01000007">
    <property type="protein sequence ID" value="SJN17356.1"/>
    <property type="molecule type" value="Genomic_DNA"/>
</dbReference>
<evidence type="ECO:0000313" key="3">
    <source>
        <dbReference type="Proteomes" id="UP000195611"/>
    </source>
</evidence>
<evidence type="ECO:0000256" key="1">
    <source>
        <dbReference type="SAM" id="Phobius"/>
    </source>
</evidence>
<feature type="transmembrane region" description="Helical" evidence="1">
    <location>
        <begin position="12"/>
        <end position="33"/>
    </location>
</feature>
<reference evidence="2 3" key="1">
    <citation type="submission" date="2017-02" db="EMBL/GenBank/DDBJ databases">
        <authorList>
            <person name="Peterson S.W."/>
        </authorList>
    </citation>
    <scope>NUCLEOTIDE SEQUENCE [LARGE SCALE GENOMIC DNA]</scope>
    <source>
        <strain evidence="2 3">42ea</strain>
    </source>
</reference>
<keyword evidence="1" id="KW-0812">Transmembrane</keyword>
<evidence type="ECO:0000313" key="2">
    <source>
        <dbReference type="EMBL" id="SJN17356.1"/>
    </source>
</evidence>
<feature type="transmembrane region" description="Helical" evidence="1">
    <location>
        <begin position="39"/>
        <end position="58"/>
    </location>
</feature>
<accession>A0A1R4ICB0</accession>
<proteinExistence type="predicted"/>